<keyword evidence="1" id="KW-0812">Transmembrane</keyword>
<dbReference type="Proteomes" id="UP000250235">
    <property type="component" value="Unassembled WGS sequence"/>
</dbReference>
<name>A0A2Z7AZJ7_9LAMI</name>
<keyword evidence="3" id="KW-1185">Reference proteome</keyword>
<gene>
    <name evidence="2" type="ORF">F511_04708</name>
</gene>
<accession>A0A2Z7AZJ7</accession>
<keyword evidence="1" id="KW-1133">Transmembrane helix</keyword>
<dbReference type="OrthoDB" id="1752219at2759"/>
<dbReference type="AlphaFoldDB" id="A0A2Z7AZJ7"/>
<keyword evidence="2" id="KW-0548">Nucleotidyltransferase</keyword>
<keyword evidence="1" id="KW-0472">Membrane</keyword>
<reference evidence="2 3" key="1">
    <citation type="journal article" date="2015" name="Proc. Natl. Acad. Sci. U.S.A.">
        <title>The resurrection genome of Boea hygrometrica: A blueprint for survival of dehydration.</title>
        <authorList>
            <person name="Xiao L."/>
            <person name="Yang G."/>
            <person name="Zhang L."/>
            <person name="Yang X."/>
            <person name="Zhao S."/>
            <person name="Ji Z."/>
            <person name="Zhou Q."/>
            <person name="Hu M."/>
            <person name="Wang Y."/>
            <person name="Chen M."/>
            <person name="Xu Y."/>
            <person name="Jin H."/>
            <person name="Xiao X."/>
            <person name="Hu G."/>
            <person name="Bao F."/>
            <person name="Hu Y."/>
            <person name="Wan P."/>
            <person name="Li L."/>
            <person name="Deng X."/>
            <person name="Kuang T."/>
            <person name="Xiang C."/>
            <person name="Zhu J.K."/>
            <person name="Oliver M.J."/>
            <person name="He Y."/>
        </authorList>
    </citation>
    <scope>NUCLEOTIDE SEQUENCE [LARGE SCALE GENOMIC DNA]</scope>
    <source>
        <strain evidence="3">cv. XS01</strain>
    </source>
</reference>
<feature type="transmembrane region" description="Helical" evidence="1">
    <location>
        <begin position="20"/>
        <end position="35"/>
    </location>
</feature>
<dbReference type="GO" id="GO:0003964">
    <property type="term" value="F:RNA-directed DNA polymerase activity"/>
    <property type="evidence" value="ECO:0007669"/>
    <property type="project" value="UniProtKB-KW"/>
</dbReference>
<keyword evidence="2" id="KW-0695">RNA-directed DNA polymerase</keyword>
<evidence type="ECO:0000313" key="2">
    <source>
        <dbReference type="EMBL" id="KZV27255.1"/>
    </source>
</evidence>
<protein>
    <submittedName>
        <fullName evidence="2">Non-LTR retroelement reverse transcriptase</fullName>
    </submittedName>
</protein>
<proteinExistence type="predicted"/>
<evidence type="ECO:0000256" key="1">
    <source>
        <dbReference type="SAM" id="Phobius"/>
    </source>
</evidence>
<organism evidence="2 3">
    <name type="scientific">Dorcoceras hygrometricum</name>
    <dbReference type="NCBI Taxonomy" id="472368"/>
    <lineage>
        <taxon>Eukaryota</taxon>
        <taxon>Viridiplantae</taxon>
        <taxon>Streptophyta</taxon>
        <taxon>Embryophyta</taxon>
        <taxon>Tracheophyta</taxon>
        <taxon>Spermatophyta</taxon>
        <taxon>Magnoliopsida</taxon>
        <taxon>eudicotyledons</taxon>
        <taxon>Gunneridae</taxon>
        <taxon>Pentapetalae</taxon>
        <taxon>asterids</taxon>
        <taxon>lamiids</taxon>
        <taxon>Lamiales</taxon>
        <taxon>Gesneriaceae</taxon>
        <taxon>Didymocarpoideae</taxon>
        <taxon>Trichosporeae</taxon>
        <taxon>Loxocarpinae</taxon>
        <taxon>Dorcoceras</taxon>
    </lineage>
</organism>
<sequence length="93" mass="11494">MIFDDWIKENIKGKLHEKKYLDWNILFAIALWWIWRWRNDMVFNDGKIDKIGKVKWIQSQHGEIRNAFLKQKVMSHNACYENRFLKWIPPPTY</sequence>
<keyword evidence="2" id="KW-0808">Transferase</keyword>
<evidence type="ECO:0000313" key="3">
    <source>
        <dbReference type="Proteomes" id="UP000250235"/>
    </source>
</evidence>
<dbReference type="EMBL" id="KV010646">
    <property type="protein sequence ID" value="KZV27255.1"/>
    <property type="molecule type" value="Genomic_DNA"/>
</dbReference>